<comment type="caution">
    <text evidence="2">The sequence shown here is derived from an EMBL/GenBank/DDBJ whole genome shotgun (WGS) entry which is preliminary data.</text>
</comment>
<feature type="compositionally biased region" description="Low complexity" evidence="1">
    <location>
        <begin position="109"/>
        <end position="122"/>
    </location>
</feature>
<evidence type="ECO:0000313" key="2">
    <source>
        <dbReference type="EMBL" id="CAE6433716.1"/>
    </source>
</evidence>
<feature type="compositionally biased region" description="Acidic residues" evidence="1">
    <location>
        <begin position="136"/>
        <end position="149"/>
    </location>
</feature>
<sequence length="286" mass="31118">MDGINRPSNGICELAARMEDVLFGPGGYHWFLEGNAMDFARNMARARGNAKQSPTDAKQGRSVSPVPLYSVGTRPNTDSGQETETREGPKRTRAKFRVSKKSNRKRIESSPTNSESSQPSTTGAPPPTLSSMHEDDGNEVIDIEDDEVLSIDYEKHDDKDYVYEDDEEDKDDVDDVSGGDGDDEDDEIGEIDEINSSMTETEEKGPPHSTHSLRRAYHPPSSKSSPTFPLTRFPAPSASPTRSVSAGRSPAVNCMYVDLGGLTKLPKESPTGGGPQKLDKGKQKAV</sequence>
<feature type="compositionally biased region" description="Basic residues" evidence="1">
    <location>
        <begin position="91"/>
        <end position="104"/>
    </location>
</feature>
<proteinExistence type="predicted"/>
<name>A0A8H2XQ99_9AGAM</name>
<gene>
    <name evidence="2" type="ORF">RDB_LOCUS21801</name>
</gene>
<evidence type="ECO:0000313" key="3">
    <source>
        <dbReference type="Proteomes" id="UP000663850"/>
    </source>
</evidence>
<feature type="compositionally biased region" description="Basic and acidic residues" evidence="1">
    <location>
        <begin position="277"/>
        <end position="286"/>
    </location>
</feature>
<dbReference type="EMBL" id="CAJMWZ010001253">
    <property type="protein sequence ID" value="CAE6433716.1"/>
    <property type="molecule type" value="Genomic_DNA"/>
</dbReference>
<organism evidence="2 3">
    <name type="scientific">Rhizoctonia solani</name>
    <dbReference type="NCBI Taxonomy" id="456999"/>
    <lineage>
        <taxon>Eukaryota</taxon>
        <taxon>Fungi</taxon>
        <taxon>Dikarya</taxon>
        <taxon>Basidiomycota</taxon>
        <taxon>Agaricomycotina</taxon>
        <taxon>Agaricomycetes</taxon>
        <taxon>Cantharellales</taxon>
        <taxon>Ceratobasidiaceae</taxon>
        <taxon>Rhizoctonia</taxon>
    </lineage>
</organism>
<dbReference type="AlphaFoldDB" id="A0A8H2XQ99"/>
<feature type="region of interest" description="Disordered" evidence="1">
    <location>
        <begin position="262"/>
        <end position="286"/>
    </location>
</feature>
<protein>
    <submittedName>
        <fullName evidence="2">Uncharacterized protein</fullName>
    </submittedName>
</protein>
<accession>A0A8H2XQ99</accession>
<dbReference type="Proteomes" id="UP000663850">
    <property type="component" value="Unassembled WGS sequence"/>
</dbReference>
<feature type="compositionally biased region" description="Acidic residues" evidence="1">
    <location>
        <begin position="163"/>
        <end position="193"/>
    </location>
</feature>
<evidence type="ECO:0000256" key="1">
    <source>
        <dbReference type="SAM" id="MobiDB-lite"/>
    </source>
</evidence>
<feature type="compositionally biased region" description="Basic and acidic residues" evidence="1">
    <location>
        <begin position="152"/>
        <end position="162"/>
    </location>
</feature>
<feature type="compositionally biased region" description="Polar residues" evidence="1">
    <location>
        <begin position="73"/>
        <end position="82"/>
    </location>
</feature>
<reference evidence="2" key="1">
    <citation type="submission" date="2021-01" db="EMBL/GenBank/DDBJ databases">
        <authorList>
            <person name="Kaushik A."/>
        </authorList>
    </citation>
    <scope>NUCLEOTIDE SEQUENCE</scope>
    <source>
        <strain evidence="2">Type strain: AG8-Rh-89/</strain>
    </source>
</reference>
<feature type="region of interest" description="Disordered" evidence="1">
    <location>
        <begin position="46"/>
        <end position="250"/>
    </location>
</feature>